<proteinExistence type="predicted"/>
<dbReference type="AlphaFoldDB" id="A0A8H9KTD8"/>
<reference evidence="2" key="1">
    <citation type="journal article" date="2014" name="Int. J. Syst. Evol. Microbiol.">
        <title>Complete genome sequence of Corynebacterium casei LMG S-19264T (=DSM 44701T), isolated from a smear-ripened cheese.</title>
        <authorList>
            <consortium name="US DOE Joint Genome Institute (JGI-PGF)"/>
            <person name="Walter F."/>
            <person name="Albersmeier A."/>
            <person name="Kalinowski J."/>
            <person name="Ruckert C."/>
        </authorList>
    </citation>
    <scope>NUCLEOTIDE SEQUENCE</scope>
    <source>
        <strain evidence="2">CGMCC 1.15966</strain>
    </source>
</reference>
<accession>A0A8H9KTD8</accession>
<dbReference type="RefSeq" id="WP_182497729.1">
    <property type="nucleotide sequence ID" value="NZ_BMKM01000001.1"/>
</dbReference>
<feature type="domain" description="RES" evidence="1">
    <location>
        <begin position="140"/>
        <end position="219"/>
    </location>
</feature>
<reference evidence="2" key="2">
    <citation type="submission" date="2020-09" db="EMBL/GenBank/DDBJ databases">
        <authorList>
            <person name="Sun Q."/>
            <person name="Zhou Y."/>
        </authorList>
    </citation>
    <scope>NUCLEOTIDE SEQUENCE</scope>
    <source>
        <strain evidence="2">CGMCC 1.15966</strain>
    </source>
</reference>
<evidence type="ECO:0000259" key="1">
    <source>
        <dbReference type="Pfam" id="PF08808"/>
    </source>
</evidence>
<sequence length="241" mass="27387">MEPTAMEYHMISDKESSYDWRRQGEEVVDVIMEAADIEEEVANDVQEILGKRFSDCESAEMGLETEFAAESHYKLKILEDRPWQKEWEEFQTKLKNEARHFNQFGVNLLNKVLEGIDTMRTEEGNSLVTTIGPGTSIKVLYRARVLQSEEKLKEALRYPDKQLGPPPNKYALPGRMNSRGISMFYGAIEEDIAIGEVRPPVGSKVVVAKFNILKELKLLKLNALTKANSVGSIFDPAYILK</sequence>
<dbReference type="Pfam" id="PF08808">
    <property type="entry name" value="RES"/>
    <property type="match status" value="1"/>
</dbReference>
<gene>
    <name evidence="2" type="ORF">GCM10011516_07860</name>
</gene>
<dbReference type="InterPro" id="IPR014914">
    <property type="entry name" value="RES_dom"/>
</dbReference>
<evidence type="ECO:0000313" key="3">
    <source>
        <dbReference type="Proteomes" id="UP000614460"/>
    </source>
</evidence>
<dbReference type="Proteomes" id="UP000614460">
    <property type="component" value="Unassembled WGS sequence"/>
</dbReference>
<dbReference type="EMBL" id="BMKM01000001">
    <property type="protein sequence ID" value="GGE12493.1"/>
    <property type="molecule type" value="Genomic_DNA"/>
</dbReference>
<evidence type="ECO:0000313" key="2">
    <source>
        <dbReference type="EMBL" id="GGE12493.1"/>
    </source>
</evidence>
<organism evidence="2 3">
    <name type="scientific">Sphingobacterium cellulitidis</name>
    <dbReference type="NCBI Taxonomy" id="1768011"/>
    <lineage>
        <taxon>Bacteria</taxon>
        <taxon>Pseudomonadati</taxon>
        <taxon>Bacteroidota</taxon>
        <taxon>Sphingobacteriia</taxon>
        <taxon>Sphingobacteriales</taxon>
        <taxon>Sphingobacteriaceae</taxon>
        <taxon>Sphingobacterium</taxon>
    </lineage>
</organism>
<protein>
    <recommendedName>
        <fullName evidence="1">RES domain-containing protein</fullName>
    </recommendedName>
</protein>
<name>A0A8H9KTD8_9SPHI</name>
<keyword evidence="3" id="KW-1185">Reference proteome</keyword>
<comment type="caution">
    <text evidence="2">The sequence shown here is derived from an EMBL/GenBank/DDBJ whole genome shotgun (WGS) entry which is preliminary data.</text>
</comment>